<dbReference type="SUPFAM" id="SSF50249">
    <property type="entry name" value="Nucleic acid-binding proteins"/>
    <property type="match status" value="1"/>
</dbReference>
<accession>A0A8T2RCA5</accession>
<dbReference type="PROSITE" id="PS50936">
    <property type="entry name" value="ENGC_GTPASE"/>
    <property type="match status" value="1"/>
</dbReference>
<evidence type="ECO:0000256" key="2">
    <source>
        <dbReference type="ARBA" id="ARBA00022741"/>
    </source>
</evidence>
<evidence type="ECO:0000256" key="1">
    <source>
        <dbReference type="ARBA" id="ARBA00022528"/>
    </source>
</evidence>
<keyword evidence="1" id="KW-0150">Chloroplast</keyword>
<dbReference type="EMBL" id="CM035433">
    <property type="protein sequence ID" value="KAH7294080.1"/>
    <property type="molecule type" value="Genomic_DNA"/>
</dbReference>
<dbReference type="PROSITE" id="PS51721">
    <property type="entry name" value="G_CP"/>
    <property type="match status" value="1"/>
</dbReference>
<dbReference type="CDD" id="cd01854">
    <property type="entry name" value="YjeQ_EngC"/>
    <property type="match status" value="1"/>
</dbReference>
<feature type="compositionally biased region" description="Polar residues" evidence="4">
    <location>
        <begin position="74"/>
        <end position="87"/>
    </location>
</feature>
<dbReference type="Pfam" id="PF03193">
    <property type="entry name" value="RsgA_GTPase"/>
    <property type="match status" value="1"/>
</dbReference>
<dbReference type="InterPro" id="IPR004881">
    <property type="entry name" value="Ribosome_biogen_GTPase_RsgA"/>
</dbReference>
<protein>
    <submittedName>
        <fullName evidence="7">Uncharacterized protein</fullName>
    </submittedName>
</protein>
<dbReference type="Gene3D" id="3.40.50.300">
    <property type="entry name" value="P-loop containing nucleotide triphosphate hydrolases"/>
    <property type="match status" value="1"/>
</dbReference>
<dbReference type="InterPro" id="IPR027417">
    <property type="entry name" value="P-loop_NTPase"/>
</dbReference>
<dbReference type="InterPro" id="IPR012340">
    <property type="entry name" value="NA-bd_OB-fold"/>
</dbReference>
<feature type="domain" description="EngC GTPase" evidence="5">
    <location>
        <begin position="220"/>
        <end position="396"/>
    </location>
</feature>
<dbReference type="AlphaFoldDB" id="A0A8T2RCA5"/>
<keyword evidence="8" id="KW-1185">Reference proteome</keyword>
<dbReference type="GO" id="GO:0005525">
    <property type="term" value="F:GTP binding"/>
    <property type="evidence" value="ECO:0007669"/>
    <property type="project" value="UniProtKB-KW"/>
</dbReference>
<feature type="region of interest" description="Disordered" evidence="4">
    <location>
        <begin position="53"/>
        <end position="91"/>
    </location>
</feature>
<dbReference type="EMBL" id="CM035433">
    <property type="protein sequence ID" value="KAH7294082.1"/>
    <property type="molecule type" value="Genomic_DNA"/>
</dbReference>
<reference evidence="7" key="1">
    <citation type="submission" date="2021-08" db="EMBL/GenBank/DDBJ databases">
        <title>WGS assembly of Ceratopteris richardii.</title>
        <authorList>
            <person name="Marchant D.B."/>
            <person name="Chen G."/>
            <person name="Jenkins J."/>
            <person name="Shu S."/>
            <person name="Leebens-Mack J."/>
            <person name="Grimwood J."/>
            <person name="Schmutz J."/>
            <person name="Soltis P."/>
            <person name="Soltis D."/>
            <person name="Chen Z.-H."/>
        </authorList>
    </citation>
    <scope>NUCLEOTIDE SEQUENCE</scope>
    <source>
        <strain evidence="7">Whitten #5841</strain>
        <tissue evidence="7">Leaf</tissue>
    </source>
</reference>
<dbReference type="SUPFAM" id="SSF52540">
    <property type="entry name" value="P-loop containing nucleoside triphosphate hydrolases"/>
    <property type="match status" value="1"/>
</dbReference>
<evidence type="ECO:0000256" key="4">
    <source>
        <dbReference type="SAM" id="MobiDB-lite"/>
    </source>
</evidence>
<dbReference type="OMA" id="DVRYKMG"/>
<feature type="domain" description="CP-type G" evidence="6">
    <location>
        <begin position="212"/>
        <end position="398"/>
    </location>
</feature>
<keyword evidence="2" id="KW-0547">Nucleotide-binding</keyword>
<dbReference type="Gene3D" id="2.40.50.140">
    <property type="entry name" value="Nucleic acid-binding proteins"/>
    <property type="match status" value="1"/>
</dbReference>
<dbReference type="PANTHER" id="PTHR32120">
    <property type="entry name" value="SMALL RIBOSOMAL SUBUNIT BIOGENESIS GTPASE RSGA"/>
    <property type="match status" value="1"/>
</dbReference>
<organism evidence="7 8">
    <name type="scientific">Ceratopteris richardii</name>
    <name type="common">Triangle waterfern</name>
    <dbReference type="NCBI Taxonomy" id="49495"/>
    <lineage>
        <taxon>Eukaryota</taxon>
        <taxon>Viridiplantae</taxon>
        <taxon>Streptophyta</taxon>
        <taxon>Embryophyta</taxon>
        <taxon>Tracheophyta</taxon>
        <taxon>Polypodiopsida</taxon>
        <taxon>Polypodiidae</taxon>
        <taxon>Polypodiales</taxon>
        <taxon>Pteridineae</taxon>
        <taxon>Pteridaceae</taxon>
        <taxon>Parkerioideae</taxon>
        <taxon>Ceratopteris</taxon>
    </lineage>
</organism>
<evidence type="ECO:0000313" key="7">
    <source>
        <dbReference type="EMBL" id="KAH7294082.1"/>
    </source>
</evidence>
<evidence type="ECO:0000256" key="3">
    <source>
        <dbReference type="ARBA" id="ARBA00023134"/>
    </source>
</evidence>
<gene>
    <name evidence="7" type="ORF">KP509_28G055500</name>
</gene>
<evidence type="ECO:0000259" key="6">
    <source>
        <dbReference type="PROSITE" id="PS51721"/>
    </source>
</evidence>
<feature type="compositionally biased region" description="Basic and acidic residues" evidence="4">
    <location>
        <begin position="56"/>
        <end position="70"/>
    </location>
</feature>
<dbReference type="PANTHER" id="PTHR32120:SF11">
    <property type="entry name" value="SMALL RIBOSOMAL SUBUNIT BIOGENESIS GTPASE RSGA 1, MITOCHONDRIAL-RELATED"/>
    <property type="match status" value="1"/>
</dbReference>
<keyword evidence="3" id="KW-0342">GTP-binding</keyword>
<name>A0A8T2RCA5_CERRI</name>
<dbReference type="InterPro" id="IPR010914">
    <property type="entry name" value="RsgA_GTPase_dom"/>
</dbReference>
<dbReference type="GO" id="GO:0003924">
    <property type="term" value="F:GTPase activity"/>
    <property type="evidence" value="ECO:0007669"/>
    <property type="project" value="InterPro"/>
</dbReference>
<dbReference type="Gene3D" id="1.10.40.50">
    <property type="entry name" value="Probable gtpase engc, domain 3"/>
    <property type="match status" value="1"/>
</dbReference>
<dbReference type="HAMAP" id="MF_01820">
    <property type="entry name" value="GTPase_RsgA"/>
    <property type="match status" value="1"/>
</dbReference>
<evidence type="ECO:0000259" key="5">
    <source>
        <dbReference type="PROSITE" id="PS50936"/>
    </source>
</evidence>
<dbReference type="Proteomes" id="UP000825935">
    <property type="component" value="Chromosome 28"/>
</dbReference>
<keyword evidence="1" id="KW-0934">Plastid</keyword>
<evidence type="ECO:0000313" key="8">
    <source>
        <dbReference type="Proteomes" id="UP000825935"/>
    </source>
</evidence>
<dbReference type="InterPro" id="IPR030378">
    <property type="entry name" value="G_CP_dom"/>
</dbReference>
<dbReference type="NCBIfam" id="TIGR00157">
    <property type="entry name" value="ribosome small subunit-dependent GTPase A"/>
    <property type="match status" value="1"/>
</dbReference>
<proteinExistence type="inferred from homology"/>
<comment type="caution">
    <text evidence="7">The sequence shown here is derived from an EMBL/GenBank/DDBJ whole genome shotgun (WGS) entry which is preliminary data.</text>
</comment>
<sequence length="523" mass="58310">MDKLSTQRQAFHGCLSSMYDVRIRAWGFQRDFLLLEQRADHRNDLRICAGRHVGNARKENPQKQKPRDFGKSNVPLNVKTSAPQQEPSSRRAEDYLELQTDQAIGRIVSSQANFMRVVVINSGTTAMENEAAVDTGCDTCSNDMNASAIEVPFATAESLGAKEKLGRELLCVVRALLKKIKRRVMVGDKVLVSGIDWVDGRGMIEEVFDRETEVLDPPVANVDQLIVLAALDRPRPEPFSLSRFLVEAESTRIPFTVVFNKVDLVSSEDVSDWESRLTSWGYKPLFCSATLKLGTDSLVELLANKTSAIIGLSGVGKSSMINALCDETGAKLWNSNSKVEPDVVEETAVESWDSIFEEQAVGEVSERTGRGKHTTRHVSLLKLPSAGYLADTPGFNQPNLAKVTARILPFLFPEIRSKLDEGTCAFADCLHIGEPDCVVGGDWERYGHYIQFLEEVKKREELEIKTYGTKKKIGMRYKVGASGMKQAEPLLNLKKHRRVSRNKERQNLAEVFAEEVQAASEEE</sequence>
<dbReference type="OrthoDB" id="442158at2759"/>